<reference evidence="2 3" key="1">
    <citation type="submission" date="2014-03" db="EMBL/GenBank/DDBJ databases">
        <title>Genomics of Bifidobacteria.</title>
        <authorList>
            <person name="Ventura M."/>
            <person name="Milani C."/>
            <person name="Lugli G.A."/>
        </authorList>
    </citation>
    <scope>NUCLEOTIDE SEQUENCE [LARGE SCALE GENOMIC DNA]</scope>
    <source>
        <strain evidence="2 3">LMG 10738</strain>
    </source>
</reference>
<organism evidence="2 3">
    <name type="scientific">Bifidobacterium cuniculi</name>
    <dbReference type="NCBI Taxonomy" id="1688"/>
    <lineage>
        <taxon>Bacteria</taxon>
        <taxon>Bacillati</taxon>
        <taxon>Actinomycetota</taxon>
        <taxon>Actinomycetes</taxon>
        <taxon>Bifidobacteriales</taxon>
        <taxon>Bifidobacteriaceae</taxon>
        <taxon>Bifidobacterium</taxon>
    </lineage>
</organism>
<protein>
    <submittedName>
        <fullName evidence="2">Fibronectin, type III domain protein</fullName>
    </submittedName>
</protein>
<name>A0A087B4D6_9BIFI</name>
<sequence>MAQHKIINPDPATVPLLVAQKALDAAQQRQTHHSGSAYFPIDEEHGVLVGAMANDGIADFNPTSEEQKPLWEGISQDQLDQTAETILNAANTNIENHVTVINGTLAEQQAQIEANTAGVQRGEQLAQAAQAKADQNATAIDAAGKEFDDYKAAADKALGDLNQTVQDHGSVLDSVQSDLTAAKQDLVDQAKRVDDVGKTAAMAASTASSAQSTATAAQSTADNAATVATAAQAAAKDAKDNTVTSSVIEYAIGDATHAPTTGWTANTITRPAGATVWMRTRITRGDGTSSVSSAAPVTGDTGPKGDNGTHGVSITAVTDYYALASTMPAKPTVQDPPAPWTTIEPGYDRAKTLYTASRVDLSDATWTWTAVQVSSSYAAAQAAQTAAQDAQQAATNAQTASTTAQTAAQDAAQQAAASASSASSAAQDAADAKTDASQAKADAATAKSTADGASKVATQSAATATAAQQAATSAQTAANLLMQTAAELQPNPGFEGGQDHWTTNVAGADFVQESTQYSHSGTHRASLTVAAGTKEIISTHAVQATVGQRYRMSCWYKITDKGTATAAGPRLQYSADGKSWADVPNCPGIALTVGDDWRATSVDVVATAQMKYLRCRFAFNQPAGAFLDDFSLKDITLAYAAQQTADQADKTAQKAVTDAANADAKAVAADQKAIDAANAASDAQAAAKNAFTTADSKNRIFMQATDPRDDTDADGMSIADKVKPGDLWWKTSTNLETYWEGEPNNSISVLVDHSDEIEEMKVWNGTEWVKHVLYAQDMLVNGSVVTELLAANSITAEKISVGAIEADKLAATALYGKVIKGGQFLSGNERMALNDAGFLLRDKDNDPTITMNSADGSATFRGVLIIDGSLTAPVVAGGTIRGASYQVTDKDDKVIGTLNSDGITFGDSLTYAKKNSAWQLTLSGAIQAGGEIKGAKVTGCVVQTSSEDNVGIKLTDDGLVAYNAQKLAAFTLTNEGTLMTQGAIMTNSNISAPYIFGGTIEGTTFQTGPAGQYPRAQFDDTALRMWDNEGNQTVYLDGQGKTNLITGTFQTKTSGERVYITPDYSAIATDGEEVSTGQGLIFVNPAMAASPQISGISKSSVVGDIAELDFHSGYLAKGQPGAFGRLRSGTHKDTGRRDGAVLWTTNTEYAESSQTDSGSNLDLYCRSGYGAQAGLNTWSPSARALATVHARGAKATSELRVSNLEETENLGVQLSWEAKRLYMGGKLGGWHNGYSTFLRNRVYSTGSVGAGGTFTWDITWSKPAAVGKYYPVGTAESTQVLAITYRDVTASGCKVQAKNTGSASASPIVINTLGILDD</sequence>
<comment type="caution">
    <text evidence="2">The sequence shown here is derived from an EMBL/GenBank/DDBJ whole genome shotgun (WGS) entry which is preliminary data.</text>
</comment>
<dbReference type="RefSeq" id="WP_034258250.1">
    <property type="nucleotide sequence ID" value="NZ_JGYV01000001.1"/>
</dbReference>
<proteinExistence type="predicted"/>
<dbReference type="OrthoDB" id="3240615at2"/>
<dbReference type="eggNOG" id="COG4372">
    <property type="taxonomic scope" value="Bacteria"/>
</dbReference>
<keyword evidence="3" id="KW-1185">Reference proteome</keyword>
<evidence type="ECO:0000313" key="3">
    <source>
        <dbReference type="Proteomes" id="UP000029067"/>
    </source>
</evidence>
<evidence type="ECO:0000256" key="1">
    <source>
        <dbReference type="SAM" id="MobiDB-lite"/>
    </source>
</evidence>
<feature type="region of interest" description="Disordered" evidence="1">
    <location>
        <begin position="285"/>
        <end position="310"/>
    </location>
</feature>
<dbReference type="Proteomes" id="UP000029067">
    <property type="component" value="Unassembled WGS sequence"/>
</dbReference>
<accession>A0A087B4D6</accession>
<gene>
    <name evidence="2" type="ORF">BCUN_0384</name>
</gene>
<evidence type="ECO:0000313" key="2">
    <source>
        <dbReference type="EMBL" id="KFI65886.1"/>
    </source>
</evidence>
<feature type="compositionally biased region" description="Polar residues" evidence="1">
    <location>
        <begin position="286"/>
        <end position="295"/>
    </location>
</feature>
<dbReference type="Gene3D" id="2.60.120.260">
    <property type="entry name" value="Galactose-binding domain-like"/>
    <property type="match status" value="1"/>
</dbReference>
<dbReference type="EMBL" id="JGYV01000001">
    <property type="protein sequence ID" value="KFI65886.1"/>
    <property type="molecule type" value="Genomic_DNA"/>
</dbReference>
<dbReference type="STRING" id="1688.BCUN_0384"/>